<keyword evidence="4 7" id="KW-1133">Transmembrane helix</keyword>
<gene>
    <name evidence="8" type="ORF">RND81_10G214400</name>
</gene>
<evidence type="ECO:0008006" key="10">
    <source>
        <dbReference type="Google" id="ProtNLM"/>
    </source>
</evidence>
<proteinExistence type="inferred from homology"/>
<dbReference type="PANTHER" id="PTHR13193">
    <property type="entry name" value="CGI-140"/>
    <property type="match status" value="1"/>
</dbReference>
<keyword evidence="3 7" id="KW-0812">Transmembrane</keyword>
<evidence type="ECO:0000256" key="5">
    <source>
        <dbReference type="ARBA" id="ARBA00023136"/>
    </source>
</evidence>
<evidence type="ECO:0000313" key="8">
    <source>
        <dbReference type="EMBL" id="KAK9684504.1"/>
    </source>
</evidence>
<evidence type="ECO:0000256" key="3">
    <source>
        <dbReference type="ARBA" id="ARBA00022692"/>
    </source>
</evidence>
<keyword evidence="5 7" id="KW-0472">Membrane</keyword>
<protein>
    <recommendedName>
        <fullName evidence="10">Protein Asterix</fullName>
    </recommendedName>
</protein>
<organism evidence="8 9">
    <name type="scientific">Saponaria officinalis</name>
    <name type="common">Common soapwort</name>
    <name type="synonym">Lychnis saponaria</name>
    <dbReference type="NCBI Taxonomy" id="3572"/>
    <lineage>
        <taxon>Eukaryota</taxon>
        <taxon>Viridiplantae</taxon>
        <taxon>Streptophyta</taxon>
        <taxon>Embryophyta</taxon>
        <taxon>Tracheophyta</taxon>
        <taxon>Spermatophyta</taxon>
        <taxon>Magnoliopsida</taxon>
        <taxon>eudicotyledons</taxon>
        <taxon>Gunneridae</taxon>
        <taxon>Pentapetalae</taxon>
        <taxon>Caryophyllales</taxon>
        <taxon>Caryophyllaceae</taxon>
        <taxon>Caryophylleae</taxon>
        <taxon>Saponaria</taxon>
    </lineage>
</organism>
<dbReference type="InterPro" id="IPR005351">
    <property type="entry name" value="ASTER"/>
</dbReference>
<dbReference type="Proteomes" id="UP001443914">
    <property type="component" value="Unassembled WGS sequence"/>
</dbReference>
<sequence>MSSHQNNNNNDPRQPSAVKPFKPSLQPPQDLPVDYAGFLAVLCGVLGVMFRYKLGSWLAIIFCAQSLVNMRNIETDLKQVSMAMMFAIMGLMTNYMGPRPGAKA</sequence>
<dbReference type="AlphaFoldDB" id="A0AAW1I5K1"/>
<comment type="similarity">
    <text evidence="2">Belongs to the Asterix family.</text>
</comment>
<evidence type="ECO:0000256" key="4">
    <source>
        <dbReference type="ARBA" id="ARBA00022989"/>
    </source>
</evidence>
<evidence type="ECO:0000256" key="6">
    <source>
        <dbReference type="SAM" id="MobiDB-lite"/>
    </source>
</evidence>
<comment type="subcellular location">
    <subcellularLocation>
        <location evidence="1">Membrane</location>
    </subcellularLocation>
</comment>
<accession>A0AAW1I5K1</accession>
<reference evidence="8" key="1">
    <citation type="submission" date="2024-03" db="EMBL/GenBank/DDBJ databases">
        <title>WGS assembly of Saponaria officinalis var. Norfolk2.</title>
        <authorList>
            <person name="Jenkins J."/>
            <person name="Shu S."/>
            <person name="Grimwood J."/>
            <person name="Barry K."/>
            <person name="Goodstein D."/>
            <person name="Schmutz J."/>
            <person name="Leebens-Mack J."/>
            <person name="Osbourn A."/>
        </authorList>
    </citation>
    <scope>NUCLEOTIDE SEQUENCE [LARGE SCALE GENOMIC DNA]</scope>
    <source>
        <strain evidence="8">JIC</strain>
    </source>
</reference>
<feature type="region of interest" description="Disordered" evidence="6">
    <location>
        <begin position="1"/>
        <end position="25"/>
    </location>
</feature>
<name>A0AAW1I5K1_SAPOF</name>
<feature type="transmembrane region" description="Helical" evidence="7">
    <location>
        <begin position="35"/>
        <end position="68"/>
    </location>
</feature>
<dbReference type="EMBL" id="JBDFQZ010000010">
    <property type="protein sequence ID" value="KAK9684504.1"/>
    <property type="molecule type" value="Genomic_DNA"/>
</dbReference>
<keyword evidence="9" id="KW-1185">Reference proteome</keyword>
<dbReference type="GO" id="GO:0045048">
    <property type="term" value="P:protein insertion into ER membrane"/>
    <property type="evidence" value="ECO:0007669"/>
    <property type="project" value="InterPro"/>
</dbReference>
<evidence type="ECO:0000256" key="2">
    <source>
        <dbReference type="ARBA" id="ARBA00009066"/>
    </source>
</evidence>
<feature type="compositionally biased region" description="Polar residues" evidence="6">
    <location>
        <begin position="1"/>
        <end position="13"/>
    </location>
</feature>
<dbReference type="PANTHER" id="PTHR13193:SF0">
    <property type="entry name" value="PAT COMPLEX SUBUNIT ASTERIX"/>
    <property type="match status" value="1"/>
</dbReference>
<feature type="transmembrane region" description="Helical" evidence="7">
    <location>
        <begin position="80"/>
        <end position="97"/>
    </location>
</feature>
<evidence type="ECO:0000256" key="7">
    <source>
        <dbReference type="SAM" id="Phobius"/>
    </source>
</evidence>
<evidence type="ECO:0000256" key="1">
    <source>
        <dbReference type="ARBA" id="ARBA00004370"/>
    </source>
</evidence>
<dbReference type="GO" id="GO:0044183">
    <property type="term" value="F:protein folding chaperone"/>
    <property type="evidence" value="ECO:0007669"/>
    <property type="project" value="InterPro"/>
</dbReference>
<comment type="caution">
    <text evidence="8">The sequence shown here is derived from an EMBL/GenBank/DDBJ whole genome shotgun (WGS) entry which is preliminary data.</text>
</comment>
<dbReference type="Pfam" id="PF03669">
    <property type="entry name" value="ASTER"/>
    <property type="match status" value="1"/>
</dbReference>
<dbReference type="GO" id="GO:0005789">
    <property type="term" value="C:endoplasmic reticulum membrane"/>
    <property type="evidence" value="ECO:0007669"/>
    <property type="project" value="InterPro"/>
</dbReference>
<evidence type="ECO:0000313" key="9">
    <source>
        <dbReference type="Proteomes" id="UP001443914"/>
    </source>
</evidence>